<feature type="transmembrane region" description="Helical" evidence="11">
    <location>
        <begin position="224"/>
        <end position="244"/>
    </location>
</feature>
<feature type="chain" id="PRO_5043033274" description="CFEM domain-containing protein" evidence="12">
    <location>
        <begin position="20"/>
        <end position="1049"/>
    </location>
</feature>
<feature type="disulfide bond" evidence="10">
    <location>
        <begin position="32"/>
        <end position="72"/>
    </location>
</feature>
<dbReference type="PANTHER" id="PTHR11552">
    <property type="entry name" value="GLUCOSE-METHANOL-CHOLINE GMC OXIDOREDUCTASE"/>
    <property type="match status" value="1"/>
</dbReference>
<dbReference type="InterPro" id="IPR012132">
    <property type="entry name" value="GMC_OxRdtase"/>
</dbReference>
<dbReference type="SUPFAM" id="SSF54373">
    <property type="entry name" value="FAD-linked reductases, C-terminal domain"/>
    <property type="match status" value="1"/>
</dbReference>
<evidence type="ECO:0000256" key="2">
    <source>
        <dbReference type="ARBA" id="ARBA00004613"/>
    </source>
</evidence>
<dbReference type="PROSITE" id="PS00624">
    <property type="entry name" value="GMC_OXRED_2"/>
    <property type="match status" value="1"/>
</dbReference>
<evidence type="ECO:0000313" key="15">
    <source>
        <dbReference type="Proteomes" id="UP000649114"/>
    </source>
</evidence>
<dbReference type="Gene3D" id="3.30.560.10">
    <property type="entry name" value="Glucose Oxidase, domain 3"/>
    <property type="match status" value="1"/>
</dbReference>
<organism evidence="14 15">
    <name type="scientific">Aspergillus lentulus</name>
    <dbReference type="NCBI Taxonomy" id="293939"/>
    <lineage>
        <taxon>Eukaryota</taxon>
        <taxon>Fungi</taxon>
        <taxon>Dikarya</taxon>
        <taxon>Ascomycota</taxon>
        <taxon>Pezizomycotina</taxon>
        <taxon>Eurotiomycetes</taxon>
        <taxon>Eurotiomycetidae</taxon>
        <taxon>Eurotiales</taxon>
        <taxon>Aspergillaceae</taxon>
        <taxon>Aspergillus</taxon>
        <taxon>Aspergillus subgen. Fumigati</taxon>
    </lineage>
</organism>
<keyword evidence="11" id="KW-0472">Membrane</keyword>
<dbReference type="PROSITE" id="PS52012">
    <property type="entry name" value="CFEM"/>
    <property type="match status" value="1"/>
</dbReference>
<evidence type="ECO:0000256" key="7">
    <source>
        <dbReference type="ARBA" id="ARBA00022729"/>
    </source>
</evidence>
<accession>A0AAN5YTY3</accession>
<sequence length="1049" mass="115679">MKVLGILLVLLSWAGYVTANNMEKLAAALPSCAVQCMVSTIPHSPCTLTNQTCMCTDPVFTGTLEICVQANCTIRESLATKNVTSSACGLPIRDRTRVVSIAGVAGGVLALVAFFLRMIARLPCCGGQFGMDDLAMIVTMVRNFGFAQLSQANSLSHWSSLFLPLADSGLGKDLWTVPPDNITHILYIYFYDELLYLSIIPLTKISICLFYLRVFPARPFRITTYVVIGLNAGYLIVFVLISVFQCRPIKGAWLHWDGEGHYSCNNINAQGWSAAAINMVLDLIVMALPLRELYRLNLSLRKKLFVMSMFSLGVFVTLVSILRLNSLIHFAATNNLTWDYVEIGYWSTIEVHGPFVRQHRKSLEHKVIWPNMHINKGFSICTLLFGTLVSGHDASHQAYHVPQARSTYNAPRATNGTAEYDYIVVGSGPGGGPLAARLAIAGFKVLLLDAGDDQGDAFQQQVPALQLQSTEYEPMRWDYFVNHYSDLERQKQDSKMTYRTPAGELYVGQNPPANSEPLGILYPRAGTLGGCSAHNAMITIYPYESDWQDLATLTGNDSWDPRKMRGYFTRLERNRYLPSSLTGHGFDGWLTTSLTQLTLVLEDQKLLSLVIAAATAVGKSLLGMIITTVTGLGEILLRDLNNPLPTRDQETGLFQVPIAVDVPEYKRTGPRDFLMKTVNSVNKDGSRKYHLDIQLNTLVTNVRFDTTGERPRAIGVDYLRGQSLYRADPRASKASAGTPGSVNAAKEVILSAGTFNTPQLLKLSGIGPKEELSKWNIRTLVDLPGVGKNLQDRYETGVVGKAPTDFVLTSKCTFMYSMPDPCLDQWKNNAVNKGTYTTNGIAIAIVRKTSTAEGKPDVLISGAPVNFPGYYPNYSYEGLKDAQHWTWITLKAQSRNNAGMVELRSTDPRDTPIINFNSFDSGVTENGADEKDLQAVYESMVFSRKIFNDLVPLDGKFEEVWPGPNVTSEADLKDFIKREAWGHHACCTAAIGADEDPNAVLDSDFRVRGVDGLRVVDASVFPKIPGWYIALPIYMISEKAADVIIADAA</sequence>
<dbReference type="EMBL" id="JAAAPU010000019">
    <property type="protein sequence ID" value="KAF4207330.1"/>
    <property type="molecule type" value="Genomic_DNA"/>
</dbReference>
<dbReference type="Pfam" id="PF00732">
    <property type="entry name" value="GMC_oxred_N"/>
    <property type="match status" value="1"/>
</dbReference>
<dbReference type="InterPro" id="IPR007867">
    <property type="entry name" value="GMC_OxRtase_C"/>
</dbReference>
<feature type="disulfide bond" evidence="10">
    <location>
        <begin position="46"/>
        <end position="53"/>
    </location>
</feature>
<keyword evidence="11" id="KW-0812">Transmembrane</keyword>
<dbReference type="GO" id="GO:0005576">
    <property type="term" value="C:extracellular region"/>
    <property type="evidence" value="ECO:0007669"/>
    <property type="project" value="UniProtKB-SubCell"/>
</dbReference>
<dbReference type="Pfam" id="PF05730">
    <property type="entry name" value="CFEM"/>
    <property type="match status" value="1"/>
</dbReference>
<evidence type="ECO:0000256" key="4">
    <source>
        <dbReference type="ARBA" id="ARBA00010790"/>
    </source>
</evidence>
<feature type="transmembrane region" description="Helical" evidence="11">
    <location>
        <begin position="304"/>
        <end position="324"/>
    </location>
</feature>
<evidence type="ECO:0000256" key="10">
    <source>
        <dbReference type="PROSITE-ProRule" id="PRU01356"/>
    </source>
</evidence>
<evidence type="ECO:0000256" key="12">
    <source>
        <dbReference type="SAM" id="SignalP"/>
    </source>
</evidence>
<dbReference type="Gene3D" id="3.50.50.60">
    <property type="entry name" value="FAD/NAD(P)-binding domain"/>
    <property type="match status" value="1"/>
</dbReference>
<keyword evidence="5" id="KW-0964">Secreted</keyword>
<dbReference type="SUPFAM" id="SSF51905">
    <property type="entry name" value="FAD/NAD(P)-binding domain"/>
    <property type="match status" value="1"/>
</dbReference>
<keyword evidence="11" id="KW-1133">Transmembrane helix</keyword>
<evidence type="ECO:0000256" key="3">
    <source>
        <dbReference type="ARBA" id="ARBA00010031"/>
    </source>
</evidence>
<evidence type="ECO:0000313" key="14">
    <source>
        <dbReference type="EMBL" id="KAF4207330.1"/>
    </source>
</evidence>
<dbReference type="GO" id="GO:0050660">
    <property type="term" value="F:flavin adenine dinucleotide binding"/>
    <property type="evidence" value="ECO:0007669"/>
    <property type="project" value="InterPro"/>
</dbReference>
<feature type="disulfide bond" evidence="10">
    <location>
        <begin position="36"/>
        <end position="67"/>
    </location>
</feature>
<dbReference type="Pfam" id="PF20684">
    <property type="entry name" value="Fung_rhodopsin"/>
    <property type="match status" value="1"/>
</dbReference>
<dbReference type="GO" id="GO:0098552">
    <property type="term" value="C:side of membrane"/>
    <property type="evidence" value="ECO:0007669"/>
    <property type="project" value="UniProtKB-KW"/>
</dbReference>
<comment type="subcellular location">
    <subcellularLocation>
        <location evidence="1">Membrane</location>
        <topology evidence="1">Lipid-anchor</topology>
        <topology evidence="1">GPI-anchor</topology>
    </subcellularLocation>
    <subcellularLocation>
        <location evidence="2">Secreted</location>
    </subcellularLocation>
</comment>
<evidence type="ECO:0000259" key="13">
    <source>
        <dbReference type="PROSITE" id="PS52012"/>
    </source>
</evidence>
<feature type="transmembrane region" description="Helical" evidence="11">
    <location>
        <begin position="194"/>
        <end position="212"/>
    </location>
</feature>
<comment type="caution">
    <text evidence="10">Lacks conserved residue(s) required for the propagation of feature annotation.</text>
</comment>
<keyword evidence="6" id="KW-0325">Glycoprotein</keyword>
<feature type="signal peptide" evidence="12">
    <location>
        <begin position="1"/>
        <end position="19"/>
    </location>
</feature>
<dbReference type="AlphaFoldDB" id="A0AAN5YTY3"/>
<dbReference type="InterPro" id="IPR049326">
    <property type="entry name" value="Rhodopsin_dom_fungi"/>
</dbReference>
<name>A0AAN5YTY3_ASPLE</name>
<evidence type="ECO:0000256" key="5">
    <source>
        <dbReference type="ARBA" id="ARBA00022525"/>
    </source>
</evidence>
<dbReference type="PANTHER" id="PTHR11552:SF213">
    <property type="entry name" value="DEHYDROGENASE, PUTATIVE-RELATED"/>
    <property type="match status" value="1"/>
</dbReference>
<keyword evidence="6" id="KW-0336">GPI-anchor</keyword>
<evidence type="ECO:0000256" key="8">
    <source>
        <dbReference type="ARBA" id="ARBA00023157"/>
    </source>
</evidence>
<keyword evidence="7 12" id="KW-0732">Signal</keyword>
<dbReference type="GO" id="GO:0016614">
    <property type="term" value="F:oxidoreductase activity, acting on CH-OH group of donors"/>
    <property type="evidence" value="ECO:0007669"/>
    <property type="project" value="InterPro"/>
</dbReference>
<feature type="domain" description="CFEM" evidence="13">
    <location>
        <begin position="1"/>
        <end position="115"/>
    </location>
</feature>
<reference evidence="14" key="2">
    <citation type="submission" date="2020-04" db="EMBL/GenBank/DDBJ databases">
        <authorList>
            <person name="Santos R.A.C."/>
            <person name="Steenwyk J.L."/>
            <person name="Rivero-Menendez O."/>
            <person name="Mead M.E."/>
            <person name="Silva L.P."/>
            <person name="Bastos R.W."/>
            <person name="Alastruey-Izquierdo A."/>
            <person name="Goldman G.H."/>
            <person name="Rokas A."/>
        </authorList>
    </citation>
    <scope>NUCLEOTIDE SEQUENCE</scope>
    <source>
        <strain evidence="14">CNM-CM8927</strain>
    </source>
</reference>
<gene>
    <name evidence="14" type="ORF">CNMCM8927_003073</name>
</gene>
<keyword evidence="8 10" id="KW-1015">Disulfide bond</keyword>
<dbReference type="InterPro" id="IPR008427">
    <property type="entry name" value="Extracellular_membr_CFEM_dom"/>
</dbReference>
<dbReference type="SMART" id="SM00747">
    <property type="entry name" value="CFEM"/>
    <property type="match status" value="1"/>
</dbReference>
<comment type="similarity">
    <text evidence="4">Belongs to the GMC oxidoreductase family.</text>
</comment>
<comment type="caution">
    <text evidence="14">The sequence shown here is derived from an EMBL/GenBank/DDBJ whole genome shotgun (WGS) entry which is preliminary data.</text>
</comment>
<evidence type="ECO:0000256" key="6">
    <source>
        <dbReference type="ARBA" id="ARBA00022622"/>
    </source>
</evidence>
<dbReference type="Pfam" id="PF05199">
    <property type="entry name" value="GMC_oxred_C"/>
    <property type="match status" value="1"/>
</dbReference>
<proteinExistence type="inferred from homology"/>
<reference evidence="14" key="1">
    <citation type="journal article" date="2020" name="bioRxiv">
        <title>Genomic and phenotypic heterogeneity of clinical isolates of the human pathogens Aspergillus fumigatus, Aspergillus lentulus and Aspergillus fumigatiaffinis.</title>
        <authorList>
            <person name="dos Santos R.A.C."/>
            <person name="Steenwyk J.L."/>
            <person name="Rivero-Menendez O."/>
            <person name="Mead M.E."/>
            <person name="Silva L.P."/>
            <person name="Bastos R.W."/>
            <person name="Alastruey-Izquierdo A."/>
            <person name="Goldman G.H."/>
            <person name="Rokas A."/>
        </authorList>
    </citation>
    <scope>NUCLEOTIDE SEQUENCE</scope>
    <source>
        <strain evidence="14">CNM-CM8927</strain>
    </source>
</reference>
<keyword evidence="9" id="KW-0449">Lipoprotein</keyword>
<dbReference type="InterPro" id="IPR000172">
    <property type="entry name" value="GMC_OxRdtase_N"/>
</dbReference>
<protein>
    <recommendedName>
        <fullName evidence="13">CFEM domain-containing protein</fullName>
    </recommendedName>
</protein>
<evidence type="ECO:0000256" key="1">
    <source>
        <dbReference type="ARBA" id="ARBA00004589"/>
    </source>
</evidence>
<comment type="similarity">
    <text evidence="3">Belongs to the RBT5 family.</text>
</comment>
<dbReference type="Proteomes" id="UP000649114">
    <property type="component" value="Unassembled WGS sequence"/>
</dbReference>
<feature type="transmembrane region" description="Helical" evidence="11">
    <location>
        <begin position="98"/>
        <end position="116"/>
    </location>
</feature>
<evidence type="ECO:0000256" key="9">
    <source>
        <dbReference type="ARBA" id="ARBA00023288"/>
    </source>
</evidence>
<dbReference type="InterPro" id="IPR036188">
    <property type="entry name" value="FAD/NAD-bd_sf"/>
</dbReference>
<feature type="disulfide bond" evidence="10">
    <location>
        <begin position="55"/>
        <end position="88"/>
    </location>
</feature>
<evidence type="ECO:0000256" key="11">
    <source>
        <dbReference type="SAM" id="Phobius"/>
    </source>
</evidence>